<evidence type="ECO:0000259" key="7">
    <source>
        <dbReference type="PROSITE" id="PS51935"/>
    </source>
</evidence>
<evidence type="ECO:0000256" key="2">
    <source>
        <dbReference type="ARBA" id="ARBA00022670"/>
    </source>
</evidence>
<protein>
    <submittedName>
        <fullName evidence="8">Peptidase, M23/M37 family</fullName>
    </submittedName>
</protein>
<organism evidence="8">
    <name type="scientific">gut metagenome</name>
    <dbReference type="NCBI Taxonomy" id="749906"/>
    <lineage>
        <taxon>unclassified sequences</taxon>
        <taxon>metagenomes</taxon>
        <taxon>organismal metagenomes</taxon>
    </lineage>
</organism>
<dbReference type="PANTHER" id="PTHR47053">
    <property type="entry name" value="MUREIN DD-ENDOPEPTIDASE MEPH-RELATED"/>
    <property type="match status" value="1"/>
</dbReference>
<keyword evidence="6" id="KW-0812">Transmembrane</keyword>
<dbReference type="PROSITE" id="PS51935">
    <property type="entry name" value="NLPC_P60"/>
    <property type="match status" value="1"/>
</dbReference>
<dbReference type="InterPro" id="IPR038765">
    <property type="entry name" value="Papain-like_cys_pep_sf"/>
</dbReference>
<dbReference type="InterPro" id="IPR051202">
    <property type="entry name" value="Peptidase_C40"/>
</dbReference>
<dbReference type="InterPro" id="IPR000064">
    <property type="entry name" value="NLP_P60_dom"/>
</dbReference>
<keyword evidence="5" id="KW-0175">Coiled coil</keyword>
<reference evidence="8" key="1">
    <citation type="journal article" date="2012" name="PLoS ONE">
        <title>Gene sets for utilization of primary and secondary nutrition supplies in the distal gut of endangered iberian lynx.</title>
        <authorList>
            <person name="Alcaide M."/>
            <person name="Messina E."/>
            <person name="Richter M."/>
            <person name="Bargiela R."/>
            <person name="Peplies J."/>
            <person name="Huws S.A."/>
            <person name="Newbold C.J."/>
            <person name="Golyshin P.N."/>
            <person name="Simon M.A."/>
            <person name="Lopez G."/>
            <person name="Yakimov M.M."/>
            <person name="Ferrer M."/>
        </authorList>
    </citation>
    <scope>NUCLEOTIDE SEQUENCE</scope>
</reference>
<gene>
    <name evidence="8" type="ORF">EVA_01314</name>
</gene>
<evidence type="ECO:0000256" key="4">
    <source>
        <dbReference type="ARBA" id="ARBA00022807"/>
    </source>
</evidence>
<feature type="domain" description="NlpC/P60" evidence="7">
    <location>
        <begin position="436"/>
        <end position="561"/>
    </location>
</feature>
<dbReference type="NCBIfam" id="NF045974">
    <property type="entry name" value="conju_CD1108"/>
    <property type="match status" value="1"/>
</dbReference>
<evidence type="ECO:0000256" key="5">
    <source>
        <dbReference type="SAM" id="Coils"/>
    </source>
</evidence>
<dbReference type="GO" id="GO:0006508">
    <property type="term" value="P:proteolysis"/>
    <property type="evidence" value="ECO:0007669"/>
    <property type="project" value="UniProtKB-KW"/>
</dbReference>
<keyword evidence="2" id="KW-0645">Protease</keyword>
<evidence type="ECO:0000256" key="3">
    <source>
        <dbReference type="ARBA" id="ARBA00022801"/>
    </source>
</evidence>
<keyword evidence="6" id="KW-0472">Membrane</keyword>
<keyword evidence="4" id="KW-0788">Thiol protease</keyword>
<comment type="caution">
    <text evidence="8">The sequence shown here is derived from an EMBL/GenBank/DDBJ whole genome shotgun (WGS) entry which is preliminary data.</text>
</comment>
<evidence type="ECO:0000256" key="6">
    <source>
        <dbReference type="SAM" id="Phobius"/>
    </source>
</evidence>
<comment type="similarity">
    <text evidence="1">Belongs to the peptidase C40 family.</text>
</comment>
<proteinExistence type="inferred from homology"/>
<dbReference type="Pfam" id="PF00877">
    <property type="entry name" value="NLPC_P60"/>
    <property type="match status" value="1"/>
</dbReference>
<keyword evidence="3" id="KW-0378">Hydrolase</keyword>
<accession>J9DBV7</accession>
<sequence length="561" mass="62492">MIFLIPRCKKRLDHAEKAADKAEKAVDKIASRKASAKLRQETSAGRNRKAKLRFEKAEIVEIEKPSVAKHRASRASAAAVTAKAHQAVSPYEDDNVGVQSMQETAKAVETTAYTVDHAAYSRKLKAYDKAEKLVKKSDRANVDALYEKYKKDHPEADSNFLSRWKQRQAIKKEYTAARAGKTTAGGASSTAKGAGKAAKEAKSITEKLGEFCTTHSKALLLVLVGGLLFIVVSSMFTSCGTMFQGSMQTVLGTSFTAEDEDIIGANNDYKALEDDLRNEINRIEQTHSGYDEYRYDLDEINHNPYELTAYLTVKFEDYTRSEVQGTLLWLFDQQYELILTEEIEIRTRTVSSTDPETGDTTTEEEEYEYYILNVKLRNKGLNSVITGSGLSEDEMERYTVLLETRGNRPDIFGDDIYATPGGEYTDYDIPGEALTDVRFANMVREAEKYLGYPYVWGGSSPSTSFDCSGFVSWVLNNCGNGWSVGRQTASGLMGCCDIIPRNAAEPGDLIFFQGTYDTAGASHVGIYVGNGMMIHCGNPISYTSIETNYWQQHFYCFGRVR</sequence>
<name>J9DBV7_9ZZZZ</name>
<dbReference type="SUPFAM" id="SSF54001">
    <property type="entry name" value="Cysteine proteinases"/>
    <property type="match status" value="1"/>
</dbReference>
<evidence type="ECO:0000313" key="8">
    <source>
        <dbReference type="EMBL" id="EJX10411.1"/>
    </source>
</evidence>
<dbReference type="GO" id="GO:0008234">
    <property type="term" value="F:cysteine-type peptidase activity"/>
    <property type="evidence" value="ECO:0007669"/>
    <property type="project" value="UniProtKB-KW"/>
</dbReference>
<feature type="coiled-coil region" evidence="5">
    <location>
        <begin position="5"/>
        <end position="32"/>
    </location>
</feature>
<dbReference type="Gene3D" id="3.90.1720.10">
    <property type="entry name" value="endopeptidase domain like (from Nostoc punctiforme)"/>
    <property type="match status" value="1"/>
</dbReference>
<evidence type="ECO:0000256" key="1">
    <source>
        <dbReference type="ARBA" id="ARBA00007074"/>
    </source>
</evidence>
<dbReference type="EMBL" id="AMCI01000190">
    <property type="protein sequence ID" value="EJX10411.1"/>
    <property type="molecule type" value="Genomic_DNA"/>
</dbReference>
<dbReference type="AlphaFoldDB" id="J9DBV7"/>
<keyword evidence="6" id="KW-1133">Transmembrane helix</keyword>
<feature type="transmembrane region" description="Helical" evidence="6">
    <location>
        <begin position="218"/>
        <end position="236"/>
    </location>
</feature>
<dbReference type="PANTHER" id="PTHR47053:SF1">
    <property type="entry name" value="MUREIN DD-ENDOPEPTIDASE MEPH-RELATED"/>
    <property type="match status" value="1"/>
</dbReference>